<accession>A0A4Z0YGU2</accession>
<feature type="region of interest" description="Disordered" evidence="1">
    <location>
        <begin position="211"/>
        <end position="237"/>
    </location>
</feature>
<feature type="compositionally biased region" description="Basic and acidic residues" evidence="1">
    <location>
        <begin position="126"/>
        <end position="159"/>
    </location>
</feature>
<evidence type="ECO:0000313" key="3">
    <source>
        <dbReference type="Proteomes" id="UP000297716"/>
    </source>
</evidence>
<dbReference type="EMBL" id="SKBN01000122">
    <property type="protein sequence ID" value="TGJ82617.1"/>
    <property type="molecule type" value="Genomic_DNA"/>
</dbReference>
<feature type="compositionally biased region" description="Basic and acidic residues" evidence="1">
    <location>
        <begin position="297"/>
        <end position="322"/>
    </location>
</feature>
<dbReference type="OrthoDB" id="3946750at2759"/>
<feature type="compositionally biased region" description="Polar residues" evidence="1">
    <location>
        <begin position="641"/>
        <end position="654"/>
    </location>
</feature>
<protein>
    <submittedName>
        <fullName evidence="2">Uncharacterized protein</fullName>
    </submittedName>
</protein>
<dbReference type="Proteomes" id="UP000297716">
    <property type="component" value="Unassembled WGS sequence"/>
</dbReference>
<gene>
    <name evidence="2" type="ORF">E0Z10_g6159</name>
</gene>
<sequence length="889" mass="100559">MLTSRRTVSRPRPLQVYATANNVFAFSAKFSPESRRPIQIRAFRFGMWSSYLDPAYDRELRRRYRTLRRKYADINRKLSWPENPLAEEPRLALKRAVARWVNQGERDSQKVAAFCTSDKPFVIDPSSRRTPQDLKTRREMGMRSERSRVDGNTRTPESHKIIQSETNPIEGQDYVIDPITNRKVSKRYHGPVAMNLEPPAPTFKTYRSLFTPFNPPNPEQERQPVYTNGKPPASELRKYAESEFDDWPAATTRSSADSAESSAHPETASYVFDNSILKNEEYSLNHLPLDDPIEDHDDLHNDRTATPDEPLEKPSDGSKHVVDSVGPQSISHFDPSPQPSLEPDQLQSELQNYGPYMHNEISPVHTDPQEPKDLDEYRYRALEEPESATEPSTVYDDLHKYAPTTFDNINDQDRPFQQYGDLEKYKAFRLQNLDTTTALERDVVTESLKEYETKEKDGGISYVDTYFDDSPKIIPKMKLPERHIFSERRSSRTGAEILHRDIDQFRRYFAKHFDQTGNFHKIKLTPKDNSFKVPHSQESRGVVQSAENKYPEFPFSATKKKVSQPTRDRPSKSSRLESALNRRSVATKGNRLSRVFGADLYSKDPQGLETSFFDECGGKRTMPLYRRTYGSEPGQVASRFRPTTKNEAQEPLESSSDLYYDRDPEIDGITLSGSADSARNPKTTQPDEPTVYKILAYDPTMQTVNVAETTSVVPDLASPLSPTEVLLRLSNPTKFFAHFAPLQAEGFEIVSGGGDILVFRQVRPAKAGTQGGTTYVNPIDMMGRSAAVPNAAAFVSPTGFVNYDMPRVEEPAGPPFRSNIDVRREETVFSGQKSSSGDKESKKRKKQRMNVGERIIVGGAWVAGISYALGVVSEYFHTGGTDGKGPTGF</sequence>
<name>A0A4Z0YGU2_9PEZI</name>
<dbReference type="STRING" id="37992.A0A4Z0YGU2"/>
<organism evidence="2 3">
    <name type="scientific">Xylaria hypoxylon</name>
    <dbReference type="NCBI Taxonomy" id="37992"/>
    <lineage>
        <taxon>Eukaryota</taxon>
        <taxon>Fungi</taxon>
        <taxon>Dikarya</taxon>
        <taxon>Ascomycota</taxon>
        <taxon>Pezizomycotina</taxon>
        <taxon>Sordariomycetes</taxon>
        <taxon>Xylariomycetidae</taxon>
        <taxon>Xylariales</taxon>
        <taxon>Xylariaceae</taxon>
        <taxon>Xylaria</taxon>
    </lineage>
</organism>
<proteinExistence type="predicted"/>
<keyword evidence="3" id="KW-1185">Reference proteome</keyword>
<reference evidence="2 3" key="1">
    <citation type="submission" date="2019-03" db="EMBL/GenBank/DDBJ databases">
        <title>Draft genome sequence of Xylaria hypoxylon DSM 108379, a ubiquitous saprotrophic-parasitic fungi on hardwood.</title>
        <authorList>
            <person name="Buettner E."/>
            <person name="Leonhardt S."/>
            <person name="Gebauer A.M."/>
            <person name="Liers C."/>
            <person name="Hofrichter M."/>
            <person name="Kellner H."/>
        </authorList>
    </citation>
    <scope>NUCLEOTIDE SEQUENCE [LARGE SCALE GENOMIC DNA]</scope>
    <source>
        <strain evidence="2 3">DSM 108379</strain>
    </source>
</reference>
<feature type="region of interest" description="Disordered" evidence="1">
    <location>
        <begin position="554"/>
        <end position="584"/>
    </location>
</feature>
<feature type="region of interest" description="Disordered" evidence="1">
    <location>
        <begin position="634"/>
        <end position="654"/>
    </location>
</feature>
<feature type="region of interest" description="Disordered" evidence="1">
    <location>
        <begin position="122"/>
        <end position="159"/>
    </location>
</feature>
<evidence type="ECO:0000313" key="2">
    <source>
        <dbReference type="EMBL" id="TGJ82617.1"/>
    </source>
</evidence>
<dbReference type="AlphaFoldDB" id="A0A4Z0YGU2"/>
<feature type="region of interest" description="Disordered" evidence="1">
    <location>
        <begin position="287"/>
        <end position="372"/>
    </location>
</feature>
<comment type="caution">
    <text evidence="2">The sequence shown here is derived from an EMBL/GenBank/DDBJ whole genome shotgun (WGS) entry which is preliminary data.</text>
</comment>
<feature type="region of interest" description="Disordered" evidence="1">
    <location>
        <begin position="827"/>
        <end position="848"/>
    </location>
</feature>
<feature type="compositionally biased region" description="Basic and acidic residues" evidence="1">
    <location>
        <begin position="566"/>
        <end position="575"/>
    </location>
</feature>
<evidence type="ECO:0000256" key="1">
    <source>
        <dbReference type="SAM" id="MobiDB-lite"/>
    </source>
</evidence>